<feature type="domain" description="Peptidase M3A/M3B catalytic" evidence="7">
    <location>
        <begin position="175"/>
        <end position="558"/>
    </location>
</feature>
<dbReference type="Proteomes" id="UP000318509">
    <property type="component" value="Unassembled WGS sequence"/>
</dbReference>
<dbReference type="InterPro" id="IPR001567">
    <property type="entry name" value="Pept_M3A_M3B_dom"/>
</dbReference>
<evidence type="ECO:0000256" key="3">
    <source>
        <dbReference type="ARBA" id="ARBA00022801"/>
    </source>
</evidence>
<keyword evidence="3 6" id="KW-0378">Hydrolase</keyword>
<dbReference type="Gene3D" id="1.10.1370.30">
    <property type="match status" value="1"/>
</dbReference>
<dbReference type="GO" id="GO:0004222">
    <property type="term" value="F:metalloendopeptidase activity"/>
    <property type="evidence" value="ECO:0007669"/>
    <property type="project" value="InterPro"/>
</dbReference>
<keyword evidence="4 6" id="KW-0862">Zinc</keyword>
<keyword evidence="2 6" id="KW-0479">Metal-binding</keyword>
<reference evidence="8 9" key="1">
    <citation type="journal article" date="2019" name="Nat. Microbiol.">
        <title>Mediterranean grassland soil C-N compound turnover is dependent on rainfall and depth, and is mediated by genomically divergent microorganisms.</title>
        <authorList>
            <person name="Diamond S."/>
            <person name="Andeer P.F."/>
            <person name="Li Z."/>
            <person name="Crits-Christoph A."/>
            <person name="Burstein D."/>
            <person name="Anantharaman K."/>
            <person name="Lane K.R."/>
            <person name="Thomas B.C."/>
            <person name="Pan C."/>
            <person name="Northen T.R."/>
            <person name="Banfield J.F."/>
        </authorList>
    </citation>
    <scope>NUCLEOTIDE SEQUENCE [LARGE SCALE GENOMIC DNA]</scope>
    <source>
        <strain evidence="8">NP_3</strain>
    </source>
</reference>
<dbReference type="PANTHER" id="PTHR11804">
    <property type="entry name" value="PROTEASE M3 THIMET OLIGOPEPTIDASE-RELATED"/>
    <property type="match status" value="1"/>
</dbReference>
<accession>A0A537JYW5</accession>
<keyword evidence="1 6" id="KW-0645">Protease</keyword>
<dbReference type="GO" id="GO:0006518">
    <property type="term" value="P:peptide metabolic process"/>
    <property type="evidence" value="ECO:0007669"/>
    <property type="project" value="TreeGrafter"/>
</dbReference>
<evidence type="ECO:0000313" key="9">
    <source>
        <dbReference type="Proteomes" id="UP000318509"/>
    </source>
</evidence>
<dbReference type="GO" id="GO:0006508">
    <property type="term" value="P:proteolysis"/>
    <property type="evidence" value="ECO:0007669"/>
    <property type="project" value="UniProtKB-KW"/>
</dbReference>
<evidence type="ECO:0000256" key="6">
    <source>
        <dbReference type="RuleBase" id="RU003435"/>
    </source>
</evidence>
<name>A0A537JYW5_9BACT</name>
<dbReference type="InterPro" id="IPR011976">
    <property type="entry name" value="Pept_M3B_oligopep-rel"/>
</dbReference>
<dbReference type="AlphaFoldDB" id="A0A537JYW5"/>
<sequence>MPQPVDPRKSFPRRFVPADASAGQWDEIERLGSALAARAPDSPEGLERCLQDAGELAAWISEEGSRRYIAMTSQTDDPQREQAYLQFIREIGPRWKQLSHRLDEAYVKNPHRRALPPYYRLFDRRIENRVGLYREENLPLQVTEAELAQQYQKLRGTMTVVYRGREHTLQELARYRQDPDRAVRQEAWTLGTERMLRDRDALEDLFDRLREVRVRIARNAGFASYRDYAFRARERFDYGPDECFRFHAAVEAQFTPLADQVARERQRLLGVGTLRPWDLEADPLRRPPLPEFDRTEELLDRCEAAFRMVLPEFGEHFRFMREQGLLDLDRRKGKAPGGYQQTLAERRWPFIFLNVAPSEDVRTLLHEGGHAFHAIAAREEPLLAYRSAPLEFAEVASMGMELLTAPYLGTIYPRAADARRALRELLDGILMPKGMPWIATIDAFQHWLYTHPEHTPQERRDAWVGTYRRFSRWLDWSGYEDALAYYWHAQLHVFQVPFYYIEYGVAQMGALQIWLHATRANAGEAVARYRSALALGGARPLPQLFEAAGARLAFDEETVAPLARALGEELAKAPYA</sequence>
<protein>
    <submittedName>
        <fullName evidence="8">M3 family oligoendopeptidase</fullName>
    </submittedName>
</protein>
<keyword evidence="5 6" id="KW-0482">Metalloprotease</keyword>
<evidence type="ECO:0000313" key="8">
    <source>
        <dbReference type="EMBL" id="TMI88733.1"/>
    </source>
</evidence>
<proteinExistence type="inferred from homology"/>
<dbReference type="NCBIfam" id="TIGR02289">
    <property type="entry name" value="M3_not_pepF"/>
    <property type="match status" value="1"/>
</dbReference>
<dbReference type="Pfam" id="PF01432">
    <property type="entry name" value="Peptidase_M3"/>
    <property type="match status" value="1"/>
</dbReference>
<dbReference type="EMBL" id="VBAK01000136">
    <property type="protein sequence ID" value="TMI88733.1"/>
    <property type="molecule type" value="Genomic_DNA"/>
</dbReference>
<evidence type="ECO:0000256" key="5">
    <source>
        <dbReference type="ARBA" id="ARBA00023049"/>
    </source>
</evidence>
<comment type="similarity">
    <text evidence="6">Belongs to the peptidase M3 family.</text>
</comment>
<organism evidence="8 9">
    <name type="scientific">Candidatus Segetimicrobium genomatis</name>
    <dbReference type="NCBI Taxonomy" id="2569760"/>
    <lineage>
        <taxon>Bacteria</taxon>
        <taxon>Bacillati</taxon>
        <taxon>Candidatus Sysuimicrobiota</taxon>
        <taxon>Candidatus Sysuimicrobiia</taxon>
        <taxon>Candidatus Sysuimicrobiales</taxon>
        <taxon>Candidatus Segetimicrobiaceae</taxon>
        <taxon>Candidatus Segetimicrobium</taxon>
    </lineage>
</organism>
<dbReference type="PANTHER" id="PTHR11804:SF48">
    <property type="entry name" value="PUTATIVE-RELATED"/>
    <property type="match status" value="1"/>
</dbReference>
<dbReference type="GO" id="GO:0046872">
    <property type="term" value="F:metal ion binding"/>
    <property type="evidence" value="ECO:0007669"/>
    <property type="project" value="UniProtKB-UniRule"/>
</dbReference>
<comment type="cofactor">
    <cofactor evidence="6">
        <name>Zn(2+)</name>
        <dbReference type="ChEBI" id="CHEBI:29105"/>
    </cofactor>
    <text evidence="6">Binds 1 zinc ion.</text>
</comment>
<dbReference type="InterPro" id="IPR045090">
    <property type="entry name" value="Pept_M3A_M3B"/>
</dbReference>
<dbReference type="CDD" id="cd09606">
    <property type="entry name" value="M3B_PepF"/>
    <property type="match status" value="1"/>
</dbReference>
<evidence type="ECO:0000256" key="1">
    <source>
        <dbReference type="ARBA" id="ARBA00022670"/>
    </source>
</evidence>
<comment type="caution">
    <text evidence="8">The sequence shown here is derived from an EMBL/GenBank/DDBJ whole genome shotgun (WGS) entry which is preliminary data.</text>
</comment>
<evidence type="ECO:0000256" key="2">
    <source>
        <dbReference type="ARBA" id="ARBA00022723"/>
    </source>
</evidence>
<gene>
    <name evidence="8" type="ORF">E6H00_11850</name>
</gene>
<evidence type="ECO:0000256" key="4">
    <source>
        <dbReference type="ARBA" id="ARBA00022833"/>
    </source>
</evidence>
<evidence type="ECO:0000259" key="7">
    <source>
        <dbReference type="Pfam" id="PF01432"/>
    </source>
</evidence>
<dbReference type="SUPFAM" id="SSF55486">
    <property type="entry name" value="Metalloproteases ('zincins'), catalytic domain"/>
    <property type="match status" value="1"/>
</dbReference>